<dbReference type="AlphaFoldDB" id="A0A0A9BFI1"/>
<name>A0A0A9BFI1_ARUDO</name>
<protein>
    <submittedName>
        <fullName evidence="1">Uncharacterized protein</fullName>
    </submittedName>
</protein>
<sequence>MLNNCEIRFYVCFWYNISVIRQISFCLKLCQI</sequence>
<organism evidence="1">
    <name type="scientific">Arundo donax</name>
    <name type="common">Giant reed</name>
    <name type="synonym">Donax arundinaceus</name>
    <dbReference type="NCBI Taxonomy" id="35708"/>
    <lineage>
        <taxon>Eukaryota</taxon>
        <taxon>Viridiplantae</taxon>
        <taxon>Streptophyta</taxon>
        <taxon>Embryophyta</taxon>
        <taxon>Tracheophyta</taxon>
        <taxon>Spermatophyta</taxon>
        <taxon>Magnoliopsida</taxon>
        <taxon>Liliopsida</taxon>
        <taxon>Poales</taxon>
        <taxon>Poaceae</taxon>
        <taxon>PACMAD clade</taxon>
        <taxon>Arundinoideae</taxon>
        <taxon>Arundineae</taxon>
        <taxon>Arundo</taxon>
    </lineage>
</organism>
<reference evidence="1" key="1">
    <citation type="submission" date="2014-09" db="EMBL/GenBank/DDBJ databases">
        <authorList>
            <person name="Magalhaes I.L.F."/>
            <person name="Oliveira U."/>
            <person name="Santos F.R."/>
            <person name="Vidigal T.H.D.A."/>
            <person name="Brescovit A.D."/>
            <person name="Santos A.J."/>
        </authorList>
    </citation>
    <scope>NUCLEOTIDE SEQUENCE</scope>
    <source>
        <tissue evidence="1">Shoot tissue taken approximately 20 cm above the soil surface</tissue>
    </source>
</reference>
<accession>A0A0A9BFI1</accession>
<evidence type="ECO:0000313" key="1">
    <source>
        <dbReference type="EMBL" id="JAD62724.1"/>
    </source>
</evidence>
<reference evidence="1" key="2">
    <citation type="journal article" date="2015" name="Data Brief">
        <title>Shoot transcriptome of the giant reed, Arundo donax.</title>
        <authorList>
            <person name="Barrero R.A."/>
            <person name="Guerrero F.D."/>
            <person name="Moolhuijzen P."/>
            <person name="Goolsby J.A."/>
            <person name="Tidwell J."/>
            <person name="Bellgard S.E."/>
            <person name="Bellgard M.I."/>
        </authorList>
    </citation>
    <scope>NUCLEOTIDE SEQUENCE</scope>
    <source>
        <tissue evidence="1">Shoot tissue taken approximately 20 cm above the soil surface</tissue>
    </source>
</reference>
<proteinExistence type="predicted"/>
<dbReference type="EMBL" id="GBRH01235171">
    <property type="protein sequence ID" value="JAD62724.1"/>
    <property type="molecule type" value="Transcribed_RNA"/>
</dbReference>